<dbReference type="GO" id="GO:0004674">
    <property type="term" value="F:protein serine/threonine kinase activity"/>
    <property type="evidence" value="ECO:0007669"/>
    <property type="project" value="UniProtKB-KW"/>
</dbReference>
<evidence type="ECO:0000256" key="3">
    <source>
        <dbReference type="ARBA" id="ARBA00022679"/>
    </source>
</evidence>
<dbReference type="STRING" id="1151754.M9M1B4"/>
<feature type="compositionally biased region" description="Polar residues" evidence="7">
    <location>
        <begin position="72"/>
        <end position="94"/>
    </location>
</feature>
<feature type="region of interest" description="Disordered" evidence="7">
    <location>
        <begin position="1"/>
        <end position="33"/>
    </location>
</feature>
<dbReference type="FunFam" id="3.30.200.20:FF:000009">
    <property type="entry name" value="Glycogen synthase kinase-3 beta"/>
    <property type="match status" value="1"/>
</dbReference>
<protein>
    <submittedName>
        <fullName evidence="9">Glycogen synthase kinase-3</fullName>
    </submittedName>
</protein>
<dbReference type="OrthoDB" id="272141at2759"/>
<evidence type="ECO:0000256" key="5">
    <source>
        <dbReference type="ARBA" id="ARBA00022777"/>
    </source>
</evidence>
<dbReference type="AlphaFoldDB" id="M9M1B4"/>
<keyword evidence="3" id="KW-0808">Transferase</keyword>
<dbReference type="InterPro" id="IPR000719">
    <property type="entry name" value="Prot_kinase_dom"/>
</dbReference>
<dbReference type="Gene3D" id="1.10.510.10">
    <property type="entry name" value="Transferase(Phosphotransferase) domain 1"/>
    <property type="match status" value="1"/>
</dbReference>
<evidence type="ECO:0000256" key="6">
    <source>
        <dbReference type="ARBA" id="ARBA00022840"/>
    </source>
</evidence>
<accession>M9M1B4</accession>
<dbReference type="GO" id="GO:0004712">
    <property type="term" value="F:protein serine/threonine/tyrosine kinase activity"/>
    <property type="evidence" value="ECO:0007669"/>
    <property type="project" value="TreeGrafter"/>
</dbReference>
<dbReference type="InterPro" id="IPR039192">
    <property type="entry name" value="STKc_GSK3"/>
</dbReference>
<feature type="domain" description="Protein kinase" evidence="8">
    <location>
        <begin position="334"/>
        <end position="630"/>
    </location>
</feature>
<evidence type="ECO:0000256" key="4">
    <source>
        <dbReference type="ARBA" id="ARBA00022741"/>
    </source>
</evidence>
<dbReference type="Gene3D" id="3.30.200.20">
    <property type="entry name" value="Phosphorylase Kinase, domain 1"/>
    <property type="match status" value="1"/>
</dbReference>
<keyword evidence="5 9" id="KW-0418">Kinase</keyword>
<organism evidence="9 10">
    <name type="scientific">Pseudozyma antarctica (strain T-34)</name>
    <name type="common">Yeast</name>
    <name type="synonym">Candida antarctica</name>
    <dbReference type="NCBI Taxonomy" id="1151754"/>
    <lineage>
        <taxon>Eukaryota</taxon>
        <taxon>Fungi</taxon>
        <taxon>Dikarya</taxon>
        <taxon>Basidiomycota</taxon>
        <taxon>Ustilaginomycotina</taxon>
        <taxon>Ustilaginomycetes</taxon>
        <taxon>Ustilaginales</taxon>
        <taxon>Ustilaginaceae</taxon>
        <taxon>Moesziomyces</taxon>
    </lineage>
</organism>
<dbReference type="GO" id="GO:0030154">
    <property type="term" value="P:cell differentiation"/>
    <property type="evidence" value="ECO:0007669"/>
    <property type="project" value="TreeGrafter"/>
</dbReference>
<feature type="compositionally biased region" description="Low complexity" evidence="7">
    <location>
        <begin position="160"/>
        <end position="169"/>
    </location>
</feature>
<dbReference type="GO" id="GO:0005737">
    <property type="term" value="C:cytoplasm"/>
    <property type="evidence" value="ECO:0007669"/>
    <property type="project" value="TreeGrafter"/>
</dbReference>
<dbReference type="PROSITE" id="PS00108">
    <property type="entry name" value="PROTEIN_KINASE_ST"/>
    <property type="match status" value="1"/>
</dbReference>
<dbReference type="SMART" id="SM00220">
    <property type="entry name" value="S_TKc"/>
    <property type="match status" value="1"/>
</dbReference>
<sequence length="699" mass="76978">MEAASQSSPAKQPARLARSVGRSSARLPRPAIGRLQSSTLRVLRSASVHRPSPLPSSLPFIRSITIPRPLLPSTNSAAEKNTSRSPSTTFQHLSPRTIVPATLRRSAILGLASNCSASLVRPAPTHSISRGSHLQLPHHPRTTNTLCIFELAASQHSSRAATASSVRVTPPSPYPLAPPRASASINTLDRRASQLALPPPCPTRRSTASSSTVRIHPLSLSLVSSSATSRPSPSGPLALHLATHLQPCGELNTALRLPLAPDEERPRPWPRPLALLSASSFFQLTIFFLLVLFKNACPPSSIRVSGFAALDDPNKVIKVLASDGKTAEQREIAYTNCKVIGNGSFGVVFQAKLVSPSGSDATEGSSKDSDEVAIKKVLQDKRFKNRELQIMRIVKHPNVVDLKAFFYSNGDKKDEVFLNLVLEYVPETVYRASRHYAKLKQTMPMLLIKLYMYQLLRSLAYIHSIGICHRDIKPQNLLLDPSSGILKLCDFGSAKILIAGEPNVSYICSRYYRAPELIFGATNYTTNIDIWSTGCVMAELMQGQPLFPGESGIDQLVEIIKVLGTPSREQIKTMNPNYMEHKFPQIRPHPFSKVFRPRTPPDAIDLISRLLEYTPSARLTAVEALCHPFFDELRTGEIRMPNGREVPALFNWTKEELSIRPDLISRLVPQHAEAELLSRGIDVHNFQPVPLESLKVTLD</sequence>
<evidence type="ECO:0000313" key="10">
    <source>
        <dbReference type="Proteomes" id="UP000011976"/>
    </source>
</evidence>
<dbReference type="GO" id="GO:0007165">
    <property type="term" value="P:signal transduction"/>
    <property type="evidence" value="ECO:0007669"/>
    <property type="project" value="TreeGrafter"/>
</dbReference>
<reference evidence="10" key="1">
    <citation type="journal article" date="2013" name="Genome Announc.">
        <title>Genome sequence of the basidiomycetous yeast Pseudozyma antarctica T-34, a producer of the glycolipid biosurfactants mannosylerythritol lipids.</title>
        <authorList>
            <person name="Morita T."/>
            <person name="Koike H."/>
            <person name="Koyama Y."/>
            <person name="Hagiwara H."/>
            <person name="Ito E."/>
            <person name="Fukuoka T."/>
            <person name="Imura T."/>
            <person name="Machida M."/>
            <person name="Kitamoto D."/>
        </authorList>
    </citation>
    <scope>NUCLEOTIDE SEQUENCE [LARGE SCALE GENOMIC DNA]</scope>
    <source>
        <strain evidence="10">T-34</strain>
    </source>
</reference>
<dbReference type="GO" id="GO:0005524">
    <property type="term" value="F:ATP binding"/>
    <property type="evidence" value="ECO:0007669"/>
    <property type="project" value="UniProtKB-KW"/>
</dbReference>
<dbReference type="InterPro" id="IPR011009">
    <property type="entry name" value="Kinase-like_dom_sf"/>
</dbReference>
<dbReference type="Proteomes" id="UP000011976">
    <property type="component" value="Unassembled WGS sequence"/>
</dbReference>
<feature type="region of interest" description="Disordered" evidence="7">
    <location>
        <begin position="72"/>
        <end position="95"/>
    </location>
</feature>
<dbReference type="SUPFAM" id="SSF56112">
    <property type="entry name" value="Protein kinase-like (PK-like)"/>
    <property type="match status" value="1"/>
</dbReference>
<dbReference type="PROSITE" id="PS50011">
    <property type="entry name" value="PROTEIN_KINASE_DOM"/>
    <property type="match status" value="1"/>
</dbReference>
<feature type="compositionally biased region" description="Low complexity" evidence="7">
    <location>
        <begin position="1"/>
        <end position="14"/>
    </location>
</feature>
<dbReference type="InterPro" id="IPR008271">
    <property type="entry name" value="Ser/Thr_kinase_AS"/>
</dbReference>
<dbReference type="FunFam" id="1.10.510.10:FF:000055">
    <property type="entry name" value="Glycogen synthase kinase-3 beta"/>
    <property type="match status" value="1"/>
</dbReference>
<keyword evidence="6" id="KW-0067">ATP-binding</keyword>
<dbReference type="PANTHER" id="PTHR24057:SF0">
    <property type="entry name" value="PROTEIN KINASE SHAGGY-RELATED"/>
    <property type="match status" value="1"/>
</dbReference>
<dbReference type="InterPro" id="IPR050591">
    <property type="entry name" value="GSK-3"/>
</dbReference>
<name>M9M1B4_PSEA3</name>
<comment type="similarity">
    <text evidence="1">Belongs to the protein kinase superfamily. CMGC Ser/Thr protein kinase family. GSK-3 subfamily.</text>
</comment>
<keyword evidence="4" id="KW-0547">Nucleotide-binding</keyword>
<keyword evidence="2" id="KW-0723">Serine/threonine-protein kinase</keyword>
<dbReference type="PANTHER" id="PTHR24057">
    <property type="entry name" value="GLYCOGEN SYNTHASE KINASE-3 ALPHA"/>
    <property type="match status" value="1"/>
</dbReference>
<feature type="region of interest" description="Disordered" evidence="7">
    <location>
        <begin position="160"/>
        <end position="179"/>
    </location>
</feature>
<dbReference type="GO" id="GO:0005634">
    <property type="term" value="C:nucleus"/>
    <property type="evidence" value="ECO:0007669"/>
    <property type="project" value="TreeGrafter"/>
</dbReference>
<dbReference type="CDD" id="cd14137">
    <property type="entry name" value="STKc_GSK3"/>
    <property type="match status" value="1"/>
</dbReference>
<evidence type="ECO:0000256" key="1">
    <source>
        <dbReference type="ARBA" id="ARBA00005527"/>
    </source>
</evidence>
<evidence type="ECO:0000256" key="7">
    <source>
        <dbReference type="SAM" id="MobiDB-lite"/>
    </source>
</evidence>
<proteinExistence type="inferred from homology"/>
<dbReference type="Pfam" id="PF00069">
    <property type="entry name" value="Pkinase"/>
    <property type="match status" value="1"/>
</dbReference>
<evidence type="ECO:0000259" key="8">
    <source>
        <dbReference type="PROSITE" id="PS50011"/>
    </source>
</evidence>
<dbReference type="EMBL" id="DF196775">
    <property type="protein sequence ID" value="GAC73800.1"/>
    <property type="molecule type" value="Genomic_DNA"/>
</dbReference>
<gene>
    <name evidence="9" type="ORF">PANT_9d00274</name>
</gene>
<evidence type="ECO:0000313" key="9">
    <source>
        <dbReference type="EMBL" id="GAC73800.1"/>
    </source>
</evidence>
<evidence type="ECO:0000256" key="2">
    <source>
        <dbReference type="ARBA" id="ARBA00022527"/>
    </source>
</evidence>